<dbReference type="Proteomes" id="UP000885822">
    <property type="component" value="Unassembled WGS sequence"/>
</dbReference>
<dbReference type="SUPFAM" id="SSF52507">
    <property type="entry name" value="Homo-oligomeric flavin-containing Cys decarboxylases, HFCD"/>
    <property type="match status" value="1"/>
</dbReference>
<accession>A0A831KBU1</accession>
<organism evidence="2">
    <name type="scientific">Thiolapillus brandeum</name>
    <dbReference type="NCBI Taxonomy" id="1076588"/>
    <lineage>
        <taxon>Bacteria</taxon>
        <taxon>Pseudomonadati</taxon>
        <taxon>Pseudomonadota</taxon>
        <taxon>Gammaproteobacteria</taxon>
        <taxon>Chromatiales</taxon>
        <taxon>Sedimenticolaceae</taxon>
        <taxon>Thiolapillus</taxon>
    </lineage>
</organism>
<name>A0A831KBU1_9GAMM</name>
<gene>
    <name evidence="2" type="ORF">ENG92_02915</name>
</gene>
<dbReference type="Gene3D" id="3.40.50.1950">
    <property type="entry name" value="Flavin prenyltransferase-like"/>
    <property type="match status" value="1"/>
</dbReference>
<dbReference type="EMBL" id="DRCV01000129">
    <property type="protein sequence ID" value="HDK37948.1"/>
    <property type="molecule type" value="Genomic_DNA"/>
</dbReference>
<evidence type="ECO:0000259" key="1">
    <source>
        <dbReference type="Pfam" id="PF02441"/>
    </source>
</evidence>
<feature type="domain" description="Flavoprotein" evidence="1">
    <location>
        <begin position="38"/>
        <end position="64"/>
    </location>
</feature>
<proteinExistence type="predicted"/>
<sequence>MAANVPVVQRQLTVHFNAVEGQLQVFGRQQWTAPVASGSNPPQALVVCPCTTGTLAAIAHGISD</sequence>
<dbReference type="AlphaFoldDB" id="A0A831KBU1"/>
<dbReference type="Pfam" id="PF02441">
    <property type="entry name" value="Flavoprotein"/>
    <property type="match status" value="1"/>
</dbReference>
<dbReference type="InterPro" id="IPR003382">
    <property type="entry name" value="Flavoprotein"/>
</dbReference>
<dbReference type="GO" id="GO:0003824">
    <property type="term" value="F:catalytic activity"/>
    <property type="evidence" value="ECO:0007669"/>
    <property type="project" value="InterPro"/>
</dbReference>
<dbReference type="InterPro" id="IPR036551">
    <property type="entry name" value="Flavin_trans-like"/>
</dbReference>
<reference evidence="2" key="1">
    <citation type="journal article" date="2020" name="mSystems">
        <title>Genome- and Community-Level Interaction Insights into Carbon Utilization and Element Cycling Functions of Hydrothermarchaeota in Hydrothermal Sediment.</title>
        <authorList>
            <person name="Zhou Z."/>
            <person name="Liu Y."/>
            <person name="Xu W."/>
            <person name="Pan J."/>
            <person name="Luo Z.H."/>
            <person name="Li M."/>
        </authorList>
    </citation>
    <scope>NUCLEOTIDE SEQUENCE [LARGE SCALE GENOMIC DNA]</scope>
    <source>
        <strain evidence="2">HyVt-26</strain>
    </source>
</reference>
<evidence type="ECO:0000313" key="2">
    <source>
        <dbReference type="EMBL" id="HDK37948.1"/>
    </source>
</evidence>
<comment type="caution">
    <text evidence="2">The sequence shown here is derived from an EMBL/GenBank/DDBJ whole genome shotgun (WGS) entry which is preliminary data.</text>
</comment>
<protein>
    <submittedName>
        <fullName evidence="2">Aromatic acid decarboxylase</fullName>
    </submittedName>
</protein>
<feature type="non-terminal residue" evidence="2">
    <location>
        <position position="64"/>
    </location>
</feature>